<comment type="caution">
    <text evidence="2">The sequence shown here is derived from an EMBL/GenBank/DDBJ whole genome shotgun (WGS) entry which is preliminary data.</text>
</comment>
<feature type="transmembrane region" description="Helical" evidence="1">
    <location>
        <begin position="79"/>
        <end position="99"/>
    </location>
</feature>
<keyword evidence="1" id="KW-0812">Transmembrane</keyword>
<dbReference type="InParanoid" id="A0A423PKG5"/>
<organism evidence="2 3">
    <name type="scientific">Salinisphaera japonica YTM-1</name>
    <dbReference type="NCBI Taxonomy" id="1209778"/>
    <lineage>
        <taxon>Bacteria</taxon>
        <taxon>Pseudomonadati</taxon>
        <taxon>Pseudomonadota</taxon>
        <taxon>Gammaproteobacteria</taxon>
        <taxon>Salinisphaerales</taxon>
        <taxon>Salinisphaeraceae</taxon>
        <taxon>Salinisphaera</taxon>
    </lineage>
</organism>
<evidence type="ECO:0000313" key="3">
    <source>
        <dbReference type="Proteomes" id="UP000285310"/>
    </source>
</evidence>
<dbReference type="AlphaFoldDB" id="A0A423PKG5"/>
<name>A0A423PKG5_9GAMM</name>
<accession>A0A423PKG5</accession>
<dbReference type="EMBL" id="AYKG01000038">
    <property type="protein sequence ID" value="ROO26094.1"/>
    <property type="molecule type" value="Genomic_DNA"/>
</dbReference>
<sequence length="100" mass="11709">MLNEIFSRLPIVLGKARLHFFESDIRTSNLNMLGLSRGYPCFAVIRNQKALGARIVNIRLQLTPYFICCRVIDLNHKKYISICSKVFSLFFFCFIQIFVR</sequence>
<evidence type="ECO:0000313" key="2">
    <source>
        <dbReference type="EMBL" id="ROO26094.1"/>
    </source>
</evidence>
<keyword evidence="3" id="KW-1185">Reference proteome</keyword>
<keyword evidence="1" id="KW-1133">Transmembrane helix</keyword>
<gene>
    <name evidence="2" type="ORF">SAJA_11710</name>
</gene>
<reference evidence="2 3" key="1">
    <citation type="submission" date="2013-10" db="EMBL/GenBank/DDBJ databases">
        <title>Salinisphaera japonica YTM-1 Genome Sequencing.</title>
        <authorList>
            <person name="Lai Q."/>
            <person name="Li C."/>
            <person name="Shao Z."/>
        </authorList>
    </citation>
    <scope>NUCLEOTIDE SEQUENCE [LARGE SCALE GENOMIC DNA]</scope>
    <source>
        <strain evidence="2 3">YTM-1</strain>
    </source>
</reference>
<proteinExistence type="predicted"/>
<evidence type="ECO:0000256" key="1">
    <source>
        <dbReference type="SAM" id="Phobius"/>
    </source>
</evidence>
<keyword evidence="1" id="KW-0472">Membrane</keyword>
<protein>
    <submittedName>
        <fullName evidence="2">Uncharacterized protein</fullName>
    </submittedName>
</protein>
<dbReference type="Proteomes" id="UP000285310">
    <property type="component" value="Unassembled WGS sequence"/>
</dbReference>